<evidence type="ECO:0000313" key="2">
    <source>
        <dbReference type="EMBL" id="KAB8168542.1"/>
    </source>
</evidence>
<keyword evidence="3" id="KW-1185">Reference proteome</keyword>
<dbReference type="EMBL" id="VDLY02000003">
    <property type="protein sequence ID" value="KAB8168542.1"/>
    <property type="molecule type" value="Genomic_DNA"/>
</dbReference>
<reference evidence="2" key="1">
    <citation type="submission" date="2019-10" db="EMBL/GenBank/DDBJ databases">
        <title>Nonomuraea sp. nov., isolated from Phyllanthus amarus.</title>
        <authorList>
            <person name="Klykleung N."/>
            <person name="Tanasupawat S."/>
        </authorList>
    </citation>
    <scope>NUCLEOTIDE SEQUENCE [LARGE SCALE GENOMIC DNA]</scope>
    <source>
        <strain evidence="2">3MP-10</strain>
    </source>
</reference>
<dbReference type="OrthoDB" id="3268477at2"/>
<evidence type="ECO:0000313" key="3">
    <source>
        <dbReference type="Proteomes" id="UP000314251"/>
    </source>
</evidence>
<evidence type="ECO:0008006" key="4">
    <source>
        <dbReference type="Google" id="ProtNLM"/>
    </source>
</evidence>
<dbReference type="Proteomes" id="UP000314251">
    <property type="component" value="Unassembled WGS sequence"/>
</dbReference>
<proteinExistence type="predicted"/>
<sequence>MALFKRKPSGKAGEWYYCLRHGKVEEGLECPAKDRMGPYANREEAARAIEIARDRDDSWRQDPRWNDDPDRADPDGADPDRADPDRPERRRPEGEDPGPW</sequence>
<gene>
    <name evidence="2" type="ORF">FH607_004655</name>
</gene>
<accession>A0A5N6AK99</accession>
<name>A0A5N6AK99_9ACTN</name>
<evidence type="ECO:0000256" key="1">
    <source>
        <dbReference type="SAM" id="MobiDB-lite"/>
    </source>
</evidence>
<comment type="caution">
    <text evidence="2">The sequence shown here is derived from an EMBL/GenBank/DDBJ whole genome shotgun (WGS) entry which is preliminary data.</text>
</comment>
<feature type="region of interest" description="Disordered" evidence="1">
    <location>
        <begin position="51"/>
        <end position="100"/>
    </location>
</feature>
<feature type="compositionally biased region" description="Basic and acidic residues" evidence="1">
    <location>
        <begin position="51"/>
        <end position="94"/>
    </location>
</feature>
<dbReference type="AlphaFoldDB" id="A0A5N6AK99"/>
<protein>
    <recommendedName>
        <fullName evidence="4">SPOR domain-containing protein</fullName>
    </recommendedName>
</protein>
<dbReference type="RefSeq" id="WP_139666330.1">
    <property type="nucleotide sequence ID" value="NZ_VDLY02000003.1"/>
</dbReference>
<organism evidence="2 3">
    <name type="scientific">Streptomyces mimosae</name>
    <dbReference type="NCBI Taxonomy" id="2586635"/>
    <lineage>
        <taxon>Bacteria</taxon>
        <taxon>Bacillati</taxon>
        <taxon>Actinomycetota</taxon>
        <taxon>Actinomycetes</taxon>
        <taxon>Kitasatosporales</taxon>
        <taxon>Streptomycetaceae</taxon>
        <taxon>Streptomyces</taxon>
    </lineage>
</organism>